<evidence type="ECO:0000313" key="6">
    <source>
        <dbReference type="Proteomes" id="UP000570016"/>
    </source>
</evidence>
<evidence type="ECO:0000313" key="5">
    <source>
        <dbReference type="EMBL" id="NWW94831.1"/>
    </source>
</evidence>
<comment type="caution">
    <text evidence="5">The sequence shown here is derived from an EMBL/GenBank/DDBJ whole genome shotgun (WGS) entry which is preliminary data.</text>
</comment>
<sequence length="169" mass="18470">MQELVTGVERISFDSEAGVGQQRGALPFPGMGSKLGTGPCGILGGGCVPRAGMPCPLWHVGREKTVVCQHWLHGLCKKGNRFCMNPVVPCFAPAGDFSNKDCPFLHVDVTTSTVGCPWYDRGFCRHGPLCRYKHTQRVMCANYLVGFCPEGPKCKFMQYVWGRLRGGAT</sequence>
<protein>
    <recommendedName>
        <fullName evidence="3">Cleavage and polyadenylation specificity factor subunit 4</fullName>
        <shortName evidence="3">CPSF 30 kDa subunit</shortName>
    </recommendedName>
    <alternativeName>
        <fullName evidence="3">Cleavage and polyadenylation specificity factor 30 kDa subunit</fullName>
    </alternativeName>
</protein>
<gene>
    <name evidence="5" type="primary">Cpsf4_1</name>
    <name evidence="5" type="ORF">RHYJUB_R14544</name>
</gene>
<keyword evidence="2 3" id="KW-0862">Zinc</keyword>
<dbReference type="GO" id="GO:0003723">
    <property type="term" value="F:RNA binding"/>
    <property type="evidence" value="ECO:0007669"/>
    <property type="project" value="UniProtKB-UniRule"/>
</dbReference>
<keyword evidence="3" id="KW-0507">mRNA processing</keyword>
<name>A0A7K6S997_9AVES</name>
<accession>A0A7K6S997</accession>
<dbReference type="InterPro" id="IPR000571">
    <property type="entry name" value="Znf_CCCH"/>
</dbReference>
<dbReference type="GO" id="GO:0031124">
    <property type="term" value="P:mRNA 3'-end processing"/>
    <property type="evidence" value="ECO:0007669"/>
    <property type="project" value="UniProtKB-UniRule"/>
</dbReference>
<keyword evidence="3" id="KW-0539">Nucleus</keyword>
<dbReference type="PROSITE" id="PS50103">
    <property type="entry name" value="ZF_C3H1"/>
    <property type="match status" value="2"/>
</dbReference>
<reference evidence="5 6" key="1">
    <citation type="submission" date="2019-09" db="EMBL/GenBank/DDBJ databases">
        <title>Bird 10,000 Genomes (B10K) Project - Family phase.</title>
        <authorList>
            <person name="Zhang G."/>
        </authorList>
    </citation>
    <scope>NUCLEOTIDE SEQUENCE [LARGE SCALE GENOMIC DNA]</scope>
    <source>
        <strain evidence="5">B10K-DU-029-58</strain>
        <tissue evidence="5">Muscle</tissue>
    </source>
</reference>
<organism evidence="5 6">
    <name type="scientific">Rhynochetos jubatus</name>
    <name type="common">kagu</name>
    <dbReference type="NCBI Taxonomy" id="54386"/>
    <lineage>
        <taxon>Eukaryota</taxon>
        <taxon>Metazoa</taxon>
        <taxon>Chordata</taxon>
        <taxon>Craniata</taxon>
        <taxon>Vertebrata</taxon>
        <taxon>Euteleostomi</taxon>
        <taxon>Archelosauria</taxon>
        <taxon>Archosauria</taxon>
        <taxon>Dinosauria</taxon>
        <taxon>Saurischia</taxon>
        <taxon>Theropoda</taxon>
        <taxon>Coelurosauria</taxon>
        <taxon>Aves</taxon>
        <taxon>Neognathae</taxon>
        <taxon>Neoaves</taxon>
        <taxon>Phaethontimorphae</taxon>
        <taxon>Eurypygiformes</taxon>
        <taxon>Rhynochetidae</taxon>
        <taxon>Rhynochetos</taxon>
    </lineage>
</organism>
<comment type="similarity">
    <text evidence="3">Belongs to the CPSF4/YTH1 family.</text>
</comment>
<dbReference type="PANTHER" id="PTHR23102:SF24">
    <property type="entry name" value="CLEAVAGE AND POLYADENYLATION SPECIFICITY FACTOR SUBUNIT 4"/>
    <property type="match status" value="1"/>
</dbReference>
<keyword evidence="2 3" id="KW-0863">Zinc-finger</keyword>
<dbReference type="GO" id="GO:0005847">
    <property type="term" value="C:mRNA cleavage and polyadenylation specificity factor complex"/>
    <property type="evidence" value="ECO:0007669"/>
    <property type="project" value="UniProtKB-UniRule"/>
</dbReference>
<comment type="function">
    <text evidence="3">Component of the cleavage and polyadenylation specificity factor (CPSF) complex that play a key role in pre-mRNA 3'-end formation, recognizing the AAUAAA signal sequence and interacting with poly(A) polymerase and other factors to bring about cleavage and poly(A) addition. CPSF4 binds RNA polymers with a preference for poly(U).</text>
</comment>
<dbReference type="InterPro" id="IPR045348">
    <property type="entry name" value="CPSF4/Yth1"/>
</dbReference>
<dbReference type="Gene3D" id="4.10.1000.10">
    <property type="entry name" value="Zinc finger, CCCH-type"/>
    <property type="match status" value="1"/>
</dbReference>
<feature type="domain" description="C3H1-type" evidence="4">
    <location>
        <begin position="62"/>
        <end position="81"/>
    </location>
</feature>
<keyword evidence="2 3" id="KW-0479">Metal-binding</keyword>
<comment type="subcellular location">
    <subcellularLocation>
        <location evidence="3">Nucleus</location>
    </subcellularLocation>
</comment>
<feature type="non-terminal residue" evidence="5">
    <location>
        <position position="169"/>
    </location>
</feature>
<feature type="zinc finger region" description="C3H1-type" evidence="2">
    <location>
        <begin position="62"/>
        <end position="81"/>
    </location>
</feature>
<evidence type="ECO:0000256" key="1">
    <source>
        <dbReference type="ARBA" id="ARBA00022737"/>
    </source>
</evidence>
<feature type="non-terminal residue" evidence="5">
    <location>
        <position position="1"/>
    </location>
</feature>
<dbReference type="GO" id="GO:0008270">
    <property type="term" value="F:zinc ion binding"/>
    <property type="evidence" value="ECO:0007669"/>
    <property type="project" value="UniProtKB-KW"/>
</dbReference>
<evidence type="ECO:0000256" key="2">
    <source>
        <dbReference type="PROSITE-ProRule" id="PRU00723"/>
    </source>
</evidence>
<proteinExistence type="inferred from homology"/>
<dbReference type="Proteomes" id="UP000570016">
    <property type="component" value="Unassembled WGS sequence"/>
</dbReference>
<keyword evidence="6" id="KW-1185">Reference proteome</keyword>
<evidence type="ECO:0000256" key="3">
    <source>
        <dbReference type="RuleBase" id="RU369008"/>
    </source>
</evidence>
<keyword evidence="3" id="KW-0694">RNA-binding</keyword>
<dbReference type="AlphaFoldDB" id="A0A7K6S997"/>
<dbReference type="OrthoDB" id="1914176at2759"/>
<comment type="subunit">
    <text evidence="3">Component of the cleavage and polyadenylation specificity factor (CPSF) complex.</text>
</comment>
<feature type="zinc finger region" description="C3H1-type" evidence="2">
    <location>
        <begin position="110"/>
        <end position="137"/>
    </location>
</feature>
<feature type="domain" description="C3H1-type" evidence="4">
    <location>
        <begin position="110"/>
        <end position="137"/>
    </location>
</feature>
<dbReference type="PANTHER" id="PTHR23102">
    <property type="entry name" value="CLEAVAGE AND POLYADENYLATION SPECIFICITY FACTOR SUBUNIT 4-RELATED"/>
    <property type="match status" value="1"/>
</dbReference>
<evidence type="ECO:0000259" key="4">
    <source>
        <dbReference type="PROSITE" id="PS50103"/>
    </source>
</evidence>
<keyword evidence="1 3" id="KW-0677">Repeat</keyword>
<dbReference type="SMART" id="SM00356">
    <property type="entry name" value="ZnF_C3H1"/>
    <property type="match status" value="3"/>
</dbReference>
<dbReference type="EMBL" id="VZRY01005559">
    <property type="protein sequence ID" value="NWW94831.1"/>
    <property type="molecule type" value="Genomic_DNA"/>
</dbReference>